<reference evidence="4" key="1">
    <citation type="journal article" date="2019" name="Int. J. Syst. Evol. Microbiol.">
        <title>The Global Catalogue of Microorganisms (GCM) 10K type strain sequencing project: providing services to taxonomists for standard genome sequencing and annotation.</title>
        <authorList>
            <consortium name="The Broad Institute Genomics Platform"/>
            <consortium name="The Broad Institute Genome Sequencing Center for Infectious Disease"/>
            <person name="Wu L."/>
            <person name="Ma J."/>
        </authorList>
    </citation>
    <scope>NUCLEOTIDE SEQUENCE [LARGE SCALE GENOMIC DNA]</scope>
    <source>
        <strain evidence="4">CGMCC 4.1437</strain>
    </source>
</reference>
<evidence type="ECO:0000313" key="3">
    <source>
        <dbReference type="EMBL" id="MFC5667190.1"/>
    </source>
</evidence>
<evidence type="ECO:0000313" key="4">
    <source>
        <dbReference type="Proteomes" id="UP001595975"/>
    </source>
</evidence>
<proteinExistence type="predicted"/>
<keyword evidence="2" id="KW-0812">Transmembrane</keyword>
<organism evidence="3 4">
    <name type="scientific">Kitasatospora misakiensis</name>
    <dbReference type="NCBI Taxonomy" id="67330"/>
    <lineage>
        <taxon>Bacteria</taxon>
        <taxon>Bacillati</taxon>
        <taxon>Actinomycetota</taxon>
        <taxon>Actinomycetes</taxon>
        <taxon>Kitasatosporales</taxon>
        <taxon>Streptomycetaceae</taxon>
        <taxon>Kitasatospora</taxon>
    </lineage>
</organism>
<keyword evidence="2" id="KW-1133">Transmembrane helix</keyword>
<dbReference type="EMBL" id="JBHSOF010000052">
    <property type="protein sequence ID" value="MFC5667190.1"/>
    <property type="molecule type" value="Genomic_DNA"/>
</dbReference>
<accession>A0ABW0XBI8</accession>
<gene>
    <name evidence="3" type="ORF">ACFP3U_30020</name>
</gene>
<dbReference type="RefSeq" id="WP_380228869.1">
    <property type="nucleotide sequence ID" value="NZ_JBHSOF010000052.1"/>
</dbReference>
<feature type="compositionally biased region" description="Low complexity" evidence="1">
    <location>
        <begin position="13"/>
        <end position="23"/>
    </location>
</feature>
<sequence>MTTEPVAPSPTDALTEAPAEAPAPAEPPAPLEPPVTPAPARRPRRPRPVLLLVSGLLLGTAAGVGVGYAIQAGRPPTPLPPVQVALPAYPAEVLDPKAAAAAAPSPLAIDGDLRKLLITAPSGSTGWGDYPEVPSWITAGERAEHSANVASTFQDLSERGFRRAVEVNWMQHGLKVRVSLIQYTSDFAALAGSGQTNVKPFAAEANGGYRIDSRPFYWAETTEKFYLGSAVAQRGTVRMEVEVFGTEPVDAEVVKGLAKQQWERLA</sequence>
<keyword evidence="4" id="KW-1185">Reference proteome</keyword>
<dbReference type="Proteomes" id="UP001595975">
    <property type="component" value="Unassembled WGS sequence"/>
</dbReference>
<evidence type="ECO:0000256" key="1">
    <source>
        <dbReference type="SAM" id="MobiDB-lite"/>
    </source>
</evidence>
<name>A0ABW0XBI8_9ACTN</name>
<feature type="transmembrane region" description="Helical" evidence="2">
    <location>
        <begin position="49"/>
        <end position="70"/>
    </location>
</feature>
<comment type="caution">
    <text evidence="3">The sequence shown here is derived from an EMBL/GenBank/DDBJ whole genome shotgun (WGS) entry which is preliminary data.</text>
</comment>
<feature type="compositionally biased region" description="Pro residues" evidence="1">
    <location>
        <begin position="24"/>
        <end position="37"/>
    </location>
</feature>
<keyword evidence="2" id="KW-0472">Membrane</keyword>
<evidence type="ECO:0000256" key="2">
    <source>
        <dbReference type="SAM" id="Phobius"/>
    </source>
</evidence>
<protein>
    <submittedName>
        <fullName evidence="3">Uncharacterized protein</fullName>
    </submittedName>
</protein>
<feature type="region of interest" description="Disordered" evidence="1">
    <location>
        <begin position="1"/>
        <end position="43"/>
    </location>
</feature>